<accession>A0A146K617</accession>
<dbReference type="InterPro" id="IPR052214">
    <property type="entry name" value="DAG_Lipase-Related"/>
</dbReference>
<evidence type="ECO:0000256" key="14">
    <source>
        <dbReference type="ARBA" id="ARBA00026104"/>
    </source>
</evidence>
<dbReference type="Pfam" id="PF01764">
    <property type="entry name" value="Lipase_3"/>
    <property type="match status" value="1"/>
</dbReference>
<evidence type="ECO:0000256" key="13">
    <source>
        <dbReference type="ARBA" id="ARBA00024531"/>
    </source>
</evidence>
<comment type="catalytic activity">
    <reaction evidence="13">
        <text>a 1,2-diacyl-sn-glycerol + H2O = a 2-acylglycerol + a fatty acid + H(+)</text>
        <dbReference type="Rhea" id="RHEA:33275"/>
        <dbReference type="ChEBI" id="CHEBI:15377"/>
        <dbReference type="ChEBI" id="CHEBI:15378"/>
        <dbReference type="ChEBI" id="CHEBI:17389"/>
        <dbReference type="ChEBI" id="CHEBI:17815"/>
        <dbReference type="ChEBI" id="CHEBI:28868"/>
        <dbReference type="EC" id="3.1.1.116"/>
    </reaction>
    <physiologicalReaction direction="left-to-right" evidence="13">
        <dbReference type="Rhea" id="RHEA:33276"/>
    </physiologicalReaction>
</comment>
<dbReference type="PANTHER" id="PTHR45792">
    <property type="entry name" value="DIACYLGLYCEROL LIPASE HOMOLOG-RELATED"/>
    <property type="match status" value="1"/>
</dbReference>
<evidence type="ECO:0000259" key="15">
    <source>
        <dbReference type="Pfam" id="PF01764"/>
    </source>
</evidence>
<evidence type="ECO:0000256" key="7">
    <source>
        <dbReference type="ARBA" id="ARBA00022801"/>
    </source>
</evidence>
<evidence type="ECO:0000256" key="6">
    <source>
        <dbReference type="ARBA" id="ARBA00022723"/>
    </source>
</evidence>
<evidence type="ECO:0000256" key="1">
    <source>
        <dbReference type="ARBA" id="ARBA00001913"/>
    </source>
</evidence>
<keyword evidence="7" id="KW-0378">Hydrolase</keyword>
<evidence type="ECO:0000256" key="11">
    <source>
        <dbReference type="ARBA" id="ARBA00023098"/>
    </source>
</evidence>
<name>A0A146K617_9EUKA</name>
<dbReference type="EMBL" id="GDID01004758">
    <property type="protein sequence ID" value="JAP91848.1"/>
    <property type="molecule type" value="Transcribed_RNA"/>
</dbReference>
<keyword evidence="3" id="KW-1003">Cell membrane</keyword>
<dbReference type="EC" id="3.1.1.116" evidence="14"/>
<dbReference type="SUPFAM" id="SSF53474">
    <property type="entry name" value="alpha/beta-Hydrolases"/>
    <property type="match status" value="1"/>
</dbReference>
<gene>
    <name evidence="16" type="ORF">TPC1_16404</name>
</gene>
<dbReference type="InterPro" id="IPR002921">
    <property type="entry name" value="Fungal_lipase-type"/>
</dbReference>
<evidence type="ECO:0000256" key="4">
    <source>
        <dbReference type="ARBA" id="ARBA00022553"/>
    </source>
</evidence>
<dbReference type="Gene3D" id="3.40.50.1820">
    <property type="entry name" value="alpha/beta hydrolase"/>
    <property type="match status" value="1"/>
</dbReference>
<keyword evidence="9" id="KW-0442">Lipid degradation</keyword>
<evidence type="ECO:0000256" key="2">
    <source>
        <dbReference type="ARBA" id="ARBA00004651"/>
    </source>
</evidence>
<dbReference type="PANTHER" id="PTHR45792:SF8">
    <property type="entry name" value="DIACYLGLYCEROL LIPASE-ALPHA"/>
    <property type="match status" value="1"/>
</dbReference>
<dbReference type="GO" id="GO:0016298">
    <property type="term" value="F:lipase activity"/>
    <property type="evidence" value="ECO:0007669"/>
    <property type="project" value="TreeGrafter"/>
</dbReference>
<sequence>ARFEIKNIMKTMLNSYPNPITILDIIKHSKYISQPQINYHRVYQSKKSKQFYENIIFYATIAFNLYPKAAQTIFRTEQIFPHSWKLLVDFVITKFNKQPNYLSNAHKEFFLGYMRLMQPIGLTIDQLLYANLVESADEPLYLVFKHQNQTIVAIRGTITFQDCKLDLDAVPVKAEVNNQICYFHRGFYKFAAKLVNQLVQKGLIENLVLTGISMAAAVAAISAVMLNQQNIPCIAFVFNQPPCMSSVDYSKQFVTHVAIRNDHVVRASETAVRAMVHRIYLHKTNNTNKNMPSREIHAMIQKEKDLFCAGQQFIFDNNDIYEIDCFDLAEFILNP</sequence>
<evidence type="ECO:0000256" key="10">
    <source>
        <dbReference type="ARBA" id="ARBA00022989"/>
    </source>
</evidence>
<organism evidence="16">
    <name type="scientific">Trepomonas sp. PC1</name>
    <dbReference type="NCBI Taxonomy" id="1076344"/>
    <lineage>
        <taxon>Eukaryota</taxon>
        <taxon>Metamonada</taxon>
        <taxon>Diplomonadida</taxon>
        <taxon>Hexamitidae</taxon>
        <taxon>Hexamitinae</taxon>
        <taxon>Trepomonas</taxon>
    </lineage>
</organism>
<proteinExistence type="predicted"/>
<keyword evidence="10" id="KW-1133">Transmembrane helix</keyword>
<feature type="non-terminal residue" evidence="16">
    <location>
        <position position="335"/>
    </location>
</feature>
<evidence type="ECO:0000313" key="16">
    <source>
        <dbReference type="EMBL" id="JAP91848.1"/>
    </source>
</evidence>
<feature type="domain" description="Fungal lipase-type" evidence="15">
    <location>
        <begin position="151"/>
        <end position="266"/>
    </location>
</feature>
<comment type="cofactor">
    <cofactor evidence="1">
        <name>Ca(2+)</name>
        <dbReference type="ChEBI" id="CHEBI:29108"/>
    </cofactor>
</comment>
<keyword evidence="12" id="KW-0472">Membrane</keyword>
<dbReference type="AlphaFoldDB" id="A0A146K617"/>
<evidence type="ECO:0000256" key="12">
    <source>
        <dbReference type="ARBA" id="ARBA00023136"/>
    </source>
</evidence>
<dbReference type="GO" id="GO:0016042">
    <property type="term" value="P:lipid catabolic process"/>
    <property type="evidence" value="ECO:0007669"/>
    <property type="project" value="UniProtKB-KW"/>
</dbReference>
<comment type="subcellular location">
    <subcellularLocation>
        <location evidence="2">Cell membrane</location>
        <topology evidence="2">Multi-pass membrane protein</topology>
    </subcellularLocation>
</comment>
<protein>
    <recommendedName>
        <fullName evidence="14">sn-1-specific diacylglycerol lipase</fullName>
        <ecNumber evidence="14">3.1.1.116</ecNumber>
    </recommendedName>
</protein>
<dbReference type="InterPro" id="IPR029058">
    <property type="entry name" value="AB_hydrolase_fold"/>
</dbReference>
<keyword evidence="4" id="KW-0597">Phosphoprotein</keyword>
<dbReference type="GO" id="GO:0046872">
    <property type="term" value="F:metal ion binding"/>
    <property type="evidence" value="ECO:0007669"/>
    <property type="project" value="UniProtKB-KW"/>
</dbReference>
<evidence type="ECO:0000256" key="8">
    <source>
        <dbReference type="ARBA" id="ARBA00022837"/>
    </source>
</evidence>
<keyword evidence="11" id="KW-0443">Lipid metabolism</keyword>
<keyword evidence="6" id="KW-0479">Metal-binding</keyword>
<evidence type="ECO:0000256" key="9">
    <source>
        <dbReference type="ARBA" id="ARBA00022963"/>
    </source>
</evidence>
<evidence type="ECO:0000256" key="5">
    <source>
        <dbReference type="ARBA" id="ARBA00022692"/>
    </source>
</evidence>
<keyword evidence="5" id="KW-0812">Transmembrane</keyword>
<keyword evidence="8" id="KW-0106">Calcium</keyword>
<reference evidence="16" key="1">
    <citation type="submission" date="2015-07" db="EMBL/GenBank/DDBJ databases">
        <title>Adaptation to a free-living lifestyle via gene acquisitions in the diplomonad Trepomonas sp. PC1.</title>
        <authorList>
            <person name="Xu F."/>
            <person name="Jerlstrom-Hultqvist J."/>
            <person name="Kolisko M."/>
            <person name="Simpson A.G.B."/>
            <person name="Roger A.J."/>
            <person name="Svard S.G."/>
            <person name="Andersson J.O."/>
        </authorList>
    </citation>
    <scope>NUCLEOTIDE SEQUENCE</scope>
    <source>
        <strain evidence="16">PC1</strain>
    </source>
</reference>
<feature type="non-terminal residue" evidence="16">
    <location>
        <position position="1"/>
    </location>
</feature>
<evidence type="ECO:0000256" key="3">
    <source>
        <dbReference type="ARBA" id="ARBA00022475"/>
    </source>
</evidence>
<dbReference type="GO" id="GO:0005886">
    <property type="term" value="C:plasma membrane"/>
    <property type="evidence" value="ECO:0007669"/>
    <property type="project" value="UniProtKB-SubCell"/>
</dbReference>